<dbReference type="EMBL" id="PYDT01000011">
    <property type="protein sequence ID" value="THU45874.1"/>
    <property type="molecule type" value="Genomic_DNA"/>
</dbReference>
<organism evidence="1 2">
    <name type="scientific">Musa balbisiana</name>
    <name type="common">Banana</name>
    <dbReference type="NCBI Taxonomy" id="52838"/>
    <lineage>
        <taxon>Eukaryota</taxon>
        <taxon>Viridiplantae</taxon>
        <taxon>Streptophyta</taxon>
        <taxon>Embryophyta</taxon>
        <taxon>Tracheophyta</taxon>
        <taxon>Spermatophyta</taxon>
        <taxon>Magnoliopsida</taxon>
        <taxon>Liliopsida</taxon>
        <taxon>Zingiberales</taxon>
        <taxon>Musaceae</taxon>
        <taxon>Musa</taxon>
    </lineage>
</organism>
<protein>
    <submittedName>
        <fullName evidence="1">Uncharacterized protein</fullName>
    </submittedName>
</protein>
<accession>A0A4S8IDZ1</accession>
<evidence type="ECO:0000313" key="2">
    <source>
        <dbReference type="Proteomes" id="UP000317650"/>
    </source>
</evidence>
<proteinExistence type="predicted"/>
<dbReference type="AlphaFoldDB" id="A0A4S8IDZ1"/>
<comment type="caution">
    <text evidence="1">The sequence shown here is derived from an EMBL/GenBank/DDBJ whole genome shotgun (WGS) entry which is preliminary data.</text>
</comment>
<name>A0A4S8IDZ1_MUSBA</name>
<evidence type="ECO:0000313" key="1">
    <source>
        <dbReference type="EMBL" id="THU45874.1"/>
    </source>
</evidence>
<dbReference type="Proteomes" id="UP000317650">
    <property type="component" value="Chromosome 2"/>
</dbReference>
<keyword evidence="2" id="KW-1185">Reference proteome</keyword>
<sequence>MMLRLGPLQPQRPDSLGSAKVKLANHHGTFLGQRRTEQSRFYMLHSLLAAVNVHTELKIWHPQVLERISKEPIKSPACISKQDQSPNEHAMEVFNSVLRAIFELLAGAELLRPFLTPQASFH</sequence>
<gene>
    <name evidence="1" type="ORF">C4D60_Mb02t22570</name>
</gene>
<reference evidence="1 2" key="1">
    <citation type="journal article" date="2019" name="Nat. Plants">
        <title>Genome sequencing of Musa balbisiana reveals subgenome evolution and function divergence in polyploid bananas.</title>
        <authorList>
            <person name="Yao X."/>
        </authorList>
    </citation>
    <scope>NUCLEOTIDE SEQUENCE [LARGE SCALE GENOMIC DNA]</scope>
    <source>
        <strain evidence="2">cv. DH-PKW</strain>
        <tissue evidence="1">Leaves</tissue>
    </source>
</reference>